<feature type="transmembrane region" description="Helical" evidence="1">
    <location>
        <begin position="61"/>
        <end position="89"/>
    </location>
</feature>
<proteinExistence type="predicted"/>
<organism evidence="2">
    <name type="scientific">Indivirus ILV1</name>
    <dbReference type="NCBI Taxonomy" id="1977633"/>
    <lineage>
        <taxon>Viruses</taxon>
        <taxon>Varidnaviria</taxon>
        <taxon>Bamfordvirae</taxon>
        <taxon>Nucleocytoviricota</taxon>
        <taxon>Megaviricetes</taxon>
        <taxon>Imitervirales</taxon>
        <taxon>Mimiviridae</taxon>
        <taxon>Klosneuvirinae</taxon>
        <taxon>Indivirus</taxon>
    </lineage>
</organism>
<reference evidence="2" key="1">
    <citation type="journal article" date="2017" name="Science">
        <title>Giant viruses with an expanded complement of translation system components.</title>
        <authorList>
            <person name="Schulz F."/>
            <person name="Yutin N."/>
            <person name="Ivanova N.N."/>
            <person name="Ortega D.R."/>
            <person name="Lee T.K."/>
            <person name="Vierheilig J."/>
            <person name="Daims H."/>
            <person name="Horn M."/>
            <person name="Wagner M."/>
            <person name="Jensen G.J."/>
            <person name="Kyrpides N.C."/>
            <person name="Koonin E.V."/>
            <person name="Woyke T."/>
        </authorList>
    </citation>
    <scope>NUCLEOTIDE SEQUENCE</scope>
    <source>
        <strain evidence="2">ILV1</strain>
    </source>
</reference>
<keyword evidence="1" id="KW-0472">Membrane</keyword>
<name>A0A1V0SE16_9VIRU</name>
<protein>
    <submittedName>
        <fullName evidence="2">Uncharacterized protein</fullName>
    </submittedName>
</protein>
<accession>A0A1V0SE16</accession>
<dbReference type="EMBL" id="KY684090">
    <property type="protein sequence ID" value="ARF09953.1"/>
    <property type="molecule type" value="Genomic_DNA"/>
</dbReference>
<evidence type="ECO:0000256" key="1">
    <source>
        <dbReference type="SAM" id="Phobius"/>
    </source>
</evidence>
<sequence>MKTFILVFLGFVAFLNLTSELYNIPKLKKNTHINDVGIDFCDGWSYYLTENSTQFCLTTQIGLFLSFLGSTIYILMWILCLPILIWMVLNTNEI</sequence>
<gene>
    <name evidence="2" type="ORF">Indivirus_6_19</name>
</gene>
<evidence type="ECO:0000313" key="2">
    <source>
        <dbReference type="EMBL" id="ARF09953.1"/>
    </source>
</evidence>
<keyword evidence="1" id="KW-1133">Transmembrane helix</keyword>
<keyword evidence="1" id="KW-0812">Transmembrane</keyword>